<protein>
    <submittedName>
        <fullName evidence="2">Uncharacterized protein</fullName>
    </submittedName>
</protein>
<dbReference type="RefSeq" id="WP_224794893.1">
    <property type="nucleotide sequence ID" value="NZ_CABVHB010000047.1"/>
</dbReference>
<proteinExistence type="predicted"/>
<gene>
    <name evidence="2" type="ORF">PS673_04490</name>
</gene>
<feature type="transmembrane region" description="Helical" evidence="1">
    <location>
        <begin position="54"/>
        <end position="75"/>
    </location>
</feature>
<evidence type="ECO:0000313" key="3">
    <source>
        <dbReference type="Proteomes" id="UP000344274"/>
    </source>
</evidence>
<accession>A0A5E6W7A9</accession>
<keyword evidence="1" id="KW-0472">Membrane</keyword>
<feature type="transmembrane region" description="Helical" evidence="1">
    <location>
        <begin position="20"/>
        <end position="42"/>
    </location>
</feature>
<organism evidence="2 3">
    <name type="scientific">Pseudomonas fluorescens</name>
    <dbReference type="NCBI Taxonomy" id="294"/>
    <lineage>
        <taxon>Bacteria</taxon>
        <taxon>Pseudomonadati</taxon>
        <taxon>Pseudomonadota</taxon>
        <taxon>Gammaproteobacteria</taxon>
        <taxon>Pseudomonadales</taxon>
        <taxon>Pseudomonadaceae</taxon>
        <taxon>Pseudomonas</taxon>
    </lineage>
</organism>
<dbReference type="EMBL" id="CABVHB010000047">
    <property type="protein sequence ID" value="VVN24762.1"/>
    <property type="molecule type" value="Genomic_DNA"/>
</dbReference>
<dbReference type="AlphaFoldDB" id="A0A5E6W7A9"/>
<name>A0A5E6W7A9_PSEFL</name>
<evidence type="ECO:0000313" key="2">
    <source>
        <dbReference type="EMBL" id="VVN24762.1"/>
    </source>
</evidence>
<evidence type="ECO:0000256" key="1">
    <source>
        <dbReference type="SAM" id="Phobius"/>
    </source>
</evidence>
<keyword evidence="1" id="KW-1133">Transmembrane helix</keyword>
<dbReference type="Proteomes" id="UP000344274">
    <property type="component" value="Unassembled WGS sequence"/>
</dbReference>
<keyword evidence="1" id="KW-0812">Transmembrane</keyword>
<reference evidence="2 3" key="1">
    <citation type="submission" date="2019-09" db="EMBL/GenBank/DDBJ databases">
        <authorList>
            <person name="Chandra G."/>
            <person name="Truman W A."/>
        </authorList>
    </citation>
    <scope>NUCLEOTIDE SEQUENCE [LARGE SCALE GENOMIC DNA]</scope>
    <source>
        <strain evidence="2">PS673</strain>
    </source>
</reference>
<sequence>MNNLIATDESPEAVRLMVRVYAYLLLAGFAFVPAYLIGYLYFFQDPTLTFENHLFHIVAITTATLAGSFVTYVTWRCYQSSEIRCCDG</sequence>